<reference evidence="1 2" key="1">
    <citation type="submission" date="2020-06" db="EMBL/GenBank/DDBJ databases">
        <title>Altererythrobacter lutimaris sp. nov., a marine bacterium isolated from a tidal flat.</title>
        <authorList>
            <person name="Kim D."/>
            <person name="Yoo Y."/>
            <person name="Kim J.-J."/>
        </authorList>
    </citation>
    <scope>NUCLEOTIDE SEQUENCE [LARGE SCALE GENOMIC DNA]</scope>
    <source>
        <strain evidence="1 2">JGD-16</strain>
    </source>
</reference>
<dbReference type="RefSeq" id="WP_176273325.1">
    <property type="nucleotide sequence ID" value="NZ_JABWTA010000001.1"/>
</dbReference>
<evidence type="ECO:0000313" key="1">
    <source>
        <dbReference type="EMBL" id="NVE95130.1"/>
    </source>
</evidence>
<protein>
    <recommendedName>
        <fullName evidence="3">DUF2867 domain-containing protein</fullName>
    </recommendedName>
</protein>
<dbReference type="AlphaFoldDB" id="A0A850HC59"/>
<proteinExistence type="predicted"/>
<sequence>MACRTGIFAPPAWTHPAWQAARGALILRPMGKVRACELPEGSLLAGFGGADDYRDCFCREVPGEVSLEQYIERFYSSAVFRPERVVLGLIGRGASAEDIRALASGESDQIAVWKVVERKPDEILLLSRDTNTASWLAVSSSSEAVGQTKNKTKLLFGSWVGGINESRWRVMLAPHVWYSRLLLESAAKGLS</sequence>
<dbReference type="EMBL" id="JABWTA010000001">
    <property type="protein sequence ID" value="NVE95130.1"/>
    <property type="molecule type" value="Genomic_DNA"/>
</dbReference>
<organism evidence="1 2">
    <name type="scientific">Altererythrobacter lutimaris</name>
    <dbReference type="NCBI Taxonomy" id="2743979"/>
    <lineage>
        <taxon>Bacteria</taxon>
        <taxon>Pseudomonadati</taxon>
        <taxon>Pseudomonadota</taxon>
        <taxon>Alphaproteobacteria</taxon>
        <taxon>Sphingomonadales</taxon>
        <taxon>Erythrobacteraceae</taxon>
        <taxon>Altererythrobacter</taxon>
    </lineage>
</organism>
<evidence type="ECO:0008006" key="3">
    <source>
        <dbReference type="Google" id="ProtNLM"/>
    </source>
</evidence>
<keyword evidence="2" id="KW-1185">Reference proteome</keyword>
<name>A0A850HC59_9SPHN</name>
<evidence type="ECO:0000313" key="2">
    <source>
        <dbReference type="Proteomes" id="UP000546031"/>
    </source>
</evidence>
<accession>A0A850HC59</accession>
<comment type="caution">
    <text evidence="1">The sequence shown here is derived from an EMBL/GenBank/DDBJ whole genome shotgun (WGS) entry which is preliminary data.</text>
</comment>
<gene>
    <name evidence="1" type="ORF">HUO12_09495</name>
</gene>
<dbReference type="Proteomes" id="UP000546031">
    <property type="component" value="Unassembled WGS sequence"/>
</dbReference>